<reference evidence="9" key="1">
    <citation type="submission" date="2021-08" db="EMBL/GenBank/DDBJ databases">
        <title>Genome of a novel bacterium of the phylum Verrucomicrobia, Oleiharenicola sp. KSB-15.</title>
        <authorList>
            <person name="Chung J.-H."/>
            <person name="Ahn J.-H."/>
            <person name="Yoon Y."/>
            <person name="Kim D.-Y."/>
            <person name="An S.-H."/>
            <person name="Park I."/>
            <person name="Yeon J."/>
        </authorList>
    </citation>
    <scope>NUCLEOTIDE SEQUENCE</scope>
    <source>
        <strain evidence="9">KSB-15</strain>
    </source>
</reference>
<feature type="domain" description="Acyl-CoA dehydrogenase/oxidase C-terminal" evidence="6">
    <location>
        <begin position="233"/>
        <end position="381"/>
    </location>
</feature>
<dbReference type="InterPro" id="IPR037069">
    <property type="entry name" value="AcylCoA_DH/ox_N_sf"/>
</dbReference>
<dbReference type="RefSeq" id="WP_220162717.1">
    <property type="nucleotide sequence ID" value="NZ_CP080507.1"/>
</dbReference>
<protein>
    <submittedName>
        <fullName evidence="9">Acyl-CoA dehydrogenase family protein</fullName>
    </submittedName>
</protein>
<dbReference type="PROSITE" id="PS00072">
    <property type="entry name" value="ACYL_COA_DH_1"/>
    <property type="match status" value="1"/>
</dbReference>
<dbReference type="InterPro" id="IPR009075">
    <property type="entry name" value="AcylCo_DH/oxidase_C"/>
</dbReference>
<dbReference type="Pfam" id="PF00441">
    <property type="entry name" value="Acyl-CoA_dh_1"/>
    <property type="match status" value="1"/>
</dbReference>
<dbReference type="Gene3D" id="1.10.540.10">
    <property type="entry name" value="Acyl-CoA dehydrogenase/oxidase, N-terminal domain"/>
    <property type="match status" value="1"/>
</dbReference>
<dbReference type="InterPro" id="IPR036250">
    <property type="entry name" value="AcylCo_DH-like_C"/>
</dbReference>
<dbReference type="GO" id="GO:0003995">
    <property type="term" value="F:acyl-CoA dehydrogenase activity"/>
    <property type="evidence" value="ECO:0007669"/>
    <property type="project" value="InterPro"/>
</dbReference>
<dbReference type="Gene3D" id="1.20.140.10">
    <property type="entry name" value="Butyryl-CoA Dehydrogenase, subunit A, domain 3"/>
    <property type="match status" value="1"/>
</dbReference>
<evidence type="ECO:0000256" key="5">
    <source>
        <dbReference type="RuleBase" id="RU362125"/>
    </source>
</evidence>
<evidence type="ECO:0000256" key="2">
    <source>
        <dbReference type="ARBA" id="ARBA00009347"/>
    </source>
</evidence>
<dbReference type="PANTHER" id="PTHR43884:SF12">
    <property type="entry name" value="ISOVALERYL-COA DEHYDROGENASE, MITOCHONDRIAL-RELATED"/>
    <property type="match status" value="1"/>
</dbReference>
<evidence type="ECO:0000313" key="10">
    <source>
        <dbReference type="Proteomes" id="UP000825051"/>
    </source>
</evidence>
<evidence type="ECO:0000313" key="9">
    <source>
        <dbReference type="EMBL" id="QYM79186.1"/>
    </source>
</evidence>
<comment type="cofactor">
    <cofactor evidence="1 5">
        <name>FAD</name>
        <dbReference type="ChEBI" id="CHEBI:57692"/>
    </cofactor>
</comment>
<dbReference type="Pfam" id="PF02771">
    <property type="entry name" value="Acyl-CoA_dh_N"/>
    <property type="match status" value="1"/>
</dbReference>
<dbReference type="PANTHER" id="PTHR43884">
    <property type="entry name" value="ACYL-COA DEHYDROGENASE"/>
    <property type="match status" value="1"/>
</dbReference>
<evidence type="ECO:0000256" key="1">
    <source>
        <dbReference type="ARBA" id="ARBA00001974"/>
    </source>
</evidence>
<dbReference type="EMBL" id="CP080507">
    <property type="protein sequence ID" value="QYM79186.1"/>
    <property type="molecule type" value="Genomic_DNA"/>
</dbReference>
<keyword evidence="3 5" id="KW-0285">Flavoprotein</keyword>
<dbReference type="InterPro" id="IPR013786">
    <property type="entry name" value="AcylCoA_DH/ox_N"/>
</dbReference>
<evidence type="ECO:0000259" key="6">
    <source>
        <dbReference type="Pfam" id="PF00441"/>
    </source>
</evidence>
<organism evidence="9 10">
    <name type="scientific">Horticoccus luteus</name>
    <dbReference type="NCBI Taxonomy" id="2862869"/>
    <lineage>
        <taxon>Bacteria</taxon>
        <taxon>Pseudomonadati</taxon>
        <taxon>Verrucomicrobiota</taxon>
        <taxon>Opitutia</taxon>
        <taxon>Opitutales</taxon>
        <taxon>Opitutaceae</taxon>
        <taxon>Horticoccus</taxon>
    </lineage>
</organism>
<dbReference type="PROSITE" id="PS00073">
    <property type="entry name" value="ACYL_COA_DH_2"/>
    <property type="match status" value="1"/>
</dbReference>
<dbReference type="FunFam" id="1.20.140.10:FF:000004">
    <property type="entry name" value="Acyl-CoA dehydrogenase FadE25"/>
    <property type="match status" value="1"/>
</dbReference>
<dbReference type="InterPro" id="IPR006091">
    <property type="entry name" value="Acyl-CoA_Oxase/DH_mid-dom"/>
</dbReference>
<sequence>MLAPHSLYLDYLKPEELEFLARTRVFCRDEIAPHANAWEENEALPRALFTQAGRAGLMGIMAPKSVGGQALGRLCYSLVIAEVAKHCGAFAMNLAAHNALCVAHPLGHASEELKKKIFPSVLNGDWMVAWALTEPNAGSDTGGVETTAVEGTDGAWIINGHKLYITMGNHSDRMIVMAVTGADAKGRKEFSAFWVHTKDTTPIRKVPTSGVRASNTSEFTLKNVRGEMIGERGSGQRAALACLDVGRLGIAGMSIGLGRAAVEIATQRMLTRKQFGKRLAEFQALQFKLADCEVELRAAEALLLQAAVMSDRGQRHTLEGSIAKLYASEAASRAADRALQICGGWGYTRDTTVERCWRDARLCEIGEGSSEVQRLIISRTLIKAAEEAMGGAGEK</sequence>
<evidence type="ECO:0000256" key="4">
    <source>
        <dbReference type="ARBA" id="ARBA00022827"/>
    </source>
</evidence>
<keyword evidence="5" id="KW-0560">Oxidoreductase</keyword>
<dbReference type="SUPFAM" id="SSF47203">
    <property type="entry name" value="Acyl-CoA dehydrogenase C-terminal domain-like"/>
    <property type="match status" value="1"/>
</dbReference>
<dbReference type="SUPFAM" id="SSF56645">
    <property type="entry name" value="Acyl-CoA dehydrogenase NM domain-like"/>
    <property type="match status" value="1"/>
</dbReference>
<gene>
    <name evidence="9" type="ORF">K0B96_00795</name>
</gene>
<feature type="domain" description="Acyl-CoA oxidase/dehydrogenase middle" evidence="7">
    <location>
        <begin position="129"/>
        <end position="224"/>
    </location>
</feature>
<proteinExistence type="inferred from homology"/>
<dbReference type="AlphaFoldDB" id="A0A8F9TU95"/>
<dbReference type="Pfam" id="PF02770">
    <property type="entry name" value="Acyl-CoA_dh_M"/>
    <property type="match status" value="1"/>
</dbReference>
<keyword evidence="4 5" id="KW-0274">FAD</keyword>
<dbReference type="InterPro" id="IPR009100">
    <property type="entry name" value="AcylCoA_DH/oxidase_NM_dom_sf"/>
</dbReference>
<name>A0A8F9TU95_9BACT</name>
<dbReference type="PIRSF" id="PIRSF016578">
    <property type="entry name" value="HsaA"/>
    <property type="match status" value="1"/>
</dbReference>
<evidence type="ECO:0000256" key="3">
    <source>
        <dbReference type="ARBA" id="ARBA00022630"/>
    </source>
</evidence>
<accession>A0A8F9TU95</accession>
<evidence type="ECO:0000259" key="7">
    <source>
        <dbReference type="Pfam" id="PF02770"/>
    </source>
</evidence>
<comment type="similarity">
    <text evidence="2 5">Belongs to the acyl-CoA dehydrogenase family.</text>
</comment>
<evidence type="ECO:0000259" key="8">
    <source>
        <dbReference type="Pfam" id="PF02771"/>
    </source>
</evidence>
<keyword evidence="10" id="KW-1185">Reference proteome</keyword>
<dbReference type="InterPro" id="IPR046373">
    <property type="entry name" value="Acyl-CoA_Oxase/DH_mid-dom_sf"/>
</dbReference>
<dbReference type="GO" id="GO:0050660">
    <property type="term" value="F:flavin adenine dinucleotide binding"/>
    <property type="evidence" value="ECO:0007669"/>
    <property type="project" value="InterPro"/>
</dbReference>
<dbReference type="InterPro" id="IPR006089">
    <property type="entry name" value="Acyl-CoA_DH_CS"/>
</dbReference>
<dbReference type="Proteomes" id="UP000825051">
    <property type="component" value="Chromosome"/>
</dbReference>
<dbReference type="Gene3D" id="2.40.110.10">
    <property type="entry name" value="Butyryl-CoA Dehydrogenase, subunit A, domain 2"/>
    <property type="match status" value="1"/>
</dbReference>
<feature type="domain" description="Acyl-CoA dehydrogenase/oxidase N-terminal" evidence="8">
    <location>
        <begin position="14"/>
        <end position="125"/>
    </location>
</feature>
<dbReference type="KEGG" id="ole:K0B96_00795"/>